<keyword evidence="1" id="KW-1133">Transmembrane helix</keyword>
<gene>
    <name evidence="2" type="primary">orf65</name>
</gene>
<feature type="transmembrane region" description="Helical" evidence="1">
    <location>
        <begin position="12"/>
        <end position="34"/>
    </location>
</feature>
<sequence length="57" mass="5998">MTMVSVGSNTGVFVVLLTVLKAICDSFIVIFLYFSNTSSSNCPTVNCDSTTGTLAAR</sequence>
<dbReference type="Proteomes" id="UP000232784">
    <property type="component" value="Segment"/>
</dbReference>
<proteinExistence type="predicted"/>
<organism evidence="2 3">
    <name type="scientific">Heliothis zea nudivirus 1</name>
    <dbReference type="NCBI Taxonomy" id="3116536"/>
    <lineage>
        <taxon>Viruses</taxon>
        <taxon>Viruses incertae sedis</taxon>
        <taxon>Naldaviricetes</taxon>
        <taxon>Lefavirales</taxon>
        <taxon>Nudiviridae</taxon>
        <taxon>Betanudivirus</taxon>
        <taxon>Betanudivirus hezeae</taxon>
    </lineage>
</organism>
<evidence type="ECO:0000256" key="1">
    <source>
        <dbReference type="SAM" id="Phobius"/>
    </source>
</evidence>
<reference evidence="2 3" key="1">
    <citation type="journal article" date="2002" name="J. Virol.">
        <title>Analysis of the complete genome sequence of the Hz-1 virus suggests that it is related to members of the Baculoviridae.</title>
        <authorList>
            <person name="Cheng C.H."/>
            <person name="Liu S.M."/>
            <person name="Chow T.Y."/>
            <person name="Hsiao Y.Y."/>
            <person name="Wang D.P."/>
            <person name="Huang J.J."/>
            <person name="Chen H.H."/>
        </authorList>
    </citation>
    <scope>NUCLEOTIDE SEQUENCE [LARGE SCALE GENOMIC DNA]</scope>
</reference>
<accession>Q8JKP6</accession>
<keyword evidence="1" id="KW-0812">Transmembrane</keyword>
<name>Q8JKP6_9VIRU</name>
<keyword evidence="1" id="KW-0472">Membrane</keyword>
<keyword evidence="3" id="KW-1185">Reference proteome</keyword>
<evidence type="ECO:0000313" key="2">
    <source>
        <dbReference type="EMBL" id="AAN04359.1"/>
    </source>
</evidence>
<protein>
    <submittedName>
        <fullName evidence="2">Orf65</fullName>
    </submittedName>
</protein>
<dbReference type="EMBL" id="AF451898">
    <property type="protein sequence ID" value="AAN04359.1"/>
    <property type="molecule type" value="Genomic_DNA"/>
</dbReference>
<evidence type="ECO:0000313" key="3">
    <source>
        <dbReference type="Proteomes" id="UP000232784"/>
    </source>
</evidence>
<dbReference type="KEGG" id="vg:955081"/>